<evidence type="ECO:0000313" key="3">
    <source>
        <dbReference type="Proteomes" id="UP000032434"/>
    </source>
</evidence>
<accession>A0A061A8N1</accession>
<dbReference type="PATRIC" id="fig|35623.3.peg.120"/>
<protein>
    <submittedName>
        <fullName evidence="2">Uncharacterized protein</fullName>
    </submittedName>
</protein>
<dbReference type="KEGG" id="aoc:Aocu_01200"/>
<keyword evidence="1" id="KW-0812">Transmembrane</keyword>
<evidence type="ECO:0000256" key="1">
    <source>
        <dbReference type="SAM" id="Phobius"/>
    </source>
</evidence>
<keyword evidence="1" id="KW-0472">Membrane</keyword>
<dbReference type="STRING" id="35623.Aocu_01200"/>
<dbReference type="AlphaFoldDB" id="A0A061A8N1"/>
<gene>
    <name evidence="2" type="ORF">Aocu_01200</name>
</gene>
<name>A0A061A8N1_9MOLU</name>
<proteinExistence type="predicted"/>
<reference evidence="3" key="1">
    <citation type="submission" date="2014-05" db="EMBL/GenBank/DDBJ databases">
        <authorList>
            <person name="Kube M."/>
        </authorList>
    </citation>
    <scope>NUCLEOTIDE SEQUENCE [LARGE SCALE GENOMIC DNA]</scope>
</reference>
<feature type="transmembrane region" description="Helical" evidence="1">
    <location>
        <begin position="9"/>
        <end position="30"/>
    </location>
</feature>
<evidence type="ECO:0000313" key="2">
    <source>
        <dbReference type="EMBL" id="CDR30193.1"/>
    </source>
</evidence>
<dbReference type="InParanoid" id="A0A061A8N1"/>
<keyword evidence="3" id="KW-1185">Reference proteome</keyword>
<dbReference type="Proteomes" id="UP000032434">
    <property type="component" value="Chromosome 1"/>
</dbReference>
<sequence>MKEIIFMTWMLNIVITLISIVSLITVSFTITKLLDELNL</sequence>
<organism evidence="2 3">
    <name type="scientific">Acholeplasma oculi</name>
    <dbReference type="NCBI Taxonomy" id="35623"/>
    <lineage>
        <taxon>Bacteria</taxon>
        <taxon>Bacillati</taxon>
        <taxon>Mycoplasmatota</taxon>
        <taxon>Mollicutes</taxon>
        <taxon>Acholeplasmatales</taxon>
        <taxon>Acholeplasmataceae</taxon>
        <taxon>Acholeplasma</taxon>
    </lineage>
</organism>
<dbReference type="HOGENOM" id="CLU_3283203_0_0_14"/>
<dbReference type="EMBL" id="LK028559">
    <property type="protein sequence ID" value="CDR30193.1"/>
    <property type="molecule type" value="Genomic_DNA"/>
</dbReference>
<keyword evidence="1" id="KW-1133">Transmembrane helix</keyword>